<keyword evidence="4" id="KW-1185">Reference proteome</keyword>
<accession>A0A916J8U8</accession>
<dbReference type="RefSeq" id="WP_215237619.1">
    <property type="nucleotide sequence ID" value="NZ_CAJRAF010000001.1"/>
</dbReference>
<name>A0A916J8U8_9BACT</name>
<evidence type="ECO:0000256" key="1">
    <source>
        <dbReference type="SAM" id="Coils"/>
    </source>
</evidence>
<feature type="compositionally biased region" description="Low complexity" evidence="2">
    <location>
        <begin position="1292"/>
        <end position="1302"/>
    </location>
</feature>
<comment type="caution">
    <text evidence="3">The sequence shown here is derived from an EMBL/GenBank/DDBJ whole genome shotgun (WGS) entry which is preliminary data.</text>
</comment>
<feature type="coiled-coil region" evidence="1">
    <location>
        <begin position="1246"/>
        <end position="1275"/>
    </location>
</feature>
<keyword evidence="1" id="KW-0175">Coiled coil</keyword>
<sequence length="1380" mass="150121">MDFTDNGTLVLRAETNEFDKKLTDLNTQAKTLKASLKEIETQSGKNNELYKKTKTELDNVRKAQEQLTKELKNMDTSKMTFQQLQNYVKALNKELKGMVPDSAAATAQLKKIGEAEAQLKKVTQQAQQIKNEAANLGQNTLWSKVSSGIKSVGTAFQAILALQVIQWFINIGKAIFDTTSTFEKYEKVLTTALGGQKQAKESMEAIKKMAKETSFGVDELTDGYVKMVNRGLRPSQKEMMALADLAASQGKTFDQLVEAVLDAQTGEFERLKEFGVKARKEGDNVSLSFKGQTMVVKNNERAIYDAMIAMGSMTGVAGQNAQMMQILGGKSSNLGDSMDALKVTIGDRLSPVFKFFLDAITTGIEWLVKVVTATDPVVQVFSDLFGMVGKLASSFINVFANVFPSFNAGGNALNYVMQAVAFAFRAALTPTQLFIGVLTVAFDTMAGIVQGGKAVVQVLSGDFTGAAKSFENAKKNFSNVGTHAAESFDKIKKGWTQAFVDQPQKDIPQAVFAAKTAEDQRQAAVSESQKKAAEKQQAQKVKAESKLNEMLAQLDSEHSQLTAANALESEEYKIQEKRRKRLKEIADSIADEKTKEAARAAVNRNADAEILALRQKDNKKALELLASLEAEHSVKTAVSALAAEEAKIAEIKRKRILDIENSAADESTKADLILAINRNAEASLDKVREEFRLKRIKDEQDSAQKRLAAENFIREQQKSAEMTLLDWQEQQAKGNADKIALIKKERVDTELRLTQDKLQAELFAEGQKAVSLIQNDEQLAVALSQIEERYHTASLMATAKAADDKIAIDKDLSEKKTANLKAYSDALGALLQGDVTGFLSAAQTMVKGHQDAWQQRLSADMGSYEQGAQMAQQAVSFLNDLAQRKADKAIEQANRERDEKVAILQNELSVTESLITSSSNFITALKEAEKNRLAELQQTLTSETASEEQKRDALHQFYSQQLQDMKAAEEQKIMDLQKLANQAKTEDEKRAIEEKIAMAKKESEEKIRLAEQEMEEKATMIDELAEFTAEINDQVLTDAQKASEKQVTMAEDEADKKATLKEDLEALIAAENQKARTKEAAEKKKAFQAQKKADIAAALITGALAILKALANFFPLNIVLAAVAAVATGVQIAKIKSQPEPSFAMGGTLGFVAQGSKHGSTYGTGGIALVDRKTQREVGEMEGDEAIISAKQTAANWPVIQQMFQNARTPGKTEAAVIPGTPLAFRDGGKFESPYWERGMYLFGSKKKKEAQKAAAAAEAEAAAAQAEADEAMGDVSFDGSAYGGVDGTDPATTGDAASAQAAHEEAQKQGKEQLKAIQDILTETKKNGELLGKVASSTGDLKGSVNGVESAVNSVRDAVNSANTHGRFDQLIGAISNLG</sequence>
<evidence type="ECO:0000256" key="2">
    <source>
        <dbReference type="SAM" id="MobiDB-lite"/>
    </source>
</evidence>
<dbReference type="InterPro" id="IPR051002">
    <property type="entry name" value="UBA_autophagy_assoc_protein"/>
</dbReference>
<protein>
    <submittedName>
        <fullName evidence="3">Uncharacterized protein</fullName>
    </submittedName>
</protein>
<feature type="compositionally biased region" description="Basic and acidic residues" evidence="2">
    <location>
        <begin position="1303"/>
        <end position="1312"/>
    </location>
</feature>
<organism evidence="3 4">
    <name type="scientific">Dyadobacter helix</name>
    <dbReference type="NCBI Taxonomy" id="2822344"/>
    <lineage>
        <taxon>Bacteria</taxon>
        <taxon>Pseudomonadati</taxon>
        <taxon>Bacteroidota</taxon>
        <taxon>Cytophagia</taxon>
        <taxon>Cytophagales</taxon>
        <taxon>Spirosomataceae</taxon>
        <taxon>Dyadobacter</taxon>
    </lineage>
</organism>
<feature type="coiled-coil region" evidence="1">
    <location>
        <begin position="611"/>
        <end position="654"/>
    </location>
</feature>
<dbReference type="EMBL" id="CAJRAF010000001">
    <property type="protein sequence ID" value="CAG4992195.1"/>
    <property type="molecule type" value="Genomic_DNA"/>
</dbReference>
<dbReference type="Proteomes" id="UP000680038">
    <property type="component" value="Unassembled WGS sequence"/>
</dbReference>
<evidence type="ECO:0000313" key="3">
    <source>
        <dbReference type="EMBL" id="CAG4992195.1"/>
    </source>
</evidence>
<evidence type="ECO:0000313" key="4">
    <source>
        <dbReference type="Proteomes" id="UP000680038"/>
    </source>
</evidence>
<feature type="coiled-coil region" evidence="1">
    <location>
        <begin position="926"/>
        <end position="1090"/>
    </location>
</feature>
<dbReference type="PANTHER" id="PTHR31915">
    <property type="entry name" value="SKICH DOMAIN-CONTAINING PROTEIN"/>
    <property type="match status" value="1"/>
</dbReference>
<feature type="coiled-coil region" evidence="1">
    <location>
        <begin position="105"/>
        <end position="139"/>
    </location>
</feature>
<reference evidence="3" key="1">
    <citation type="submission" date="2021-04" db="EMBL/GenBank/DDBJ databases">
        <authorList>
            <person name="Rodrigo-Torres L."/>
            <person name="Arahal R. D."/>
            <person name="Lucena T."/>
        </authorList>
    </citation>
    <scope>NUCLEOTIDE SEQUENCE</scope>
    <source>
        <strain evidence="3">CECT 9275</strain>
    </source>
</reference>
<proteinExistence type="predicted"/>
<dbReference type="PANTHER" id="PTHR31915:SF6">
    <property type="entry name" value="SKICH DOMAIN-CONTAINING PROTEIN"/>
    <property type="match status" value="1"/>
</dbReference>
<feature type="region of interest" description="Disordered" evidence="2">
    <location>
        <begin position="1285"/>
        <end position="1312"/>
    </location>
</feature>
<feature type="coiled-coil region" evidence="1">
    <location>
        <begin position="22"/>
        <end position="77"/>
    </location>
</feature>
<gene>
    <name evidence="3" type="ORF">DYBT9275_00912</name>
</gene>